<dbReference type="Proteomes" id="UP000198779">
    <property type="component" value="Unassembled WGS sequence"/>
</dbReference>
<name>A0A1H0GDQ8_9BACT</name>
<dbReference type="InterPro" id="IPR032339">
    <property type="entry name" value="DUF4859"/>
</dbReference>
<dbReference type="Pfam" id="PF16151">
    <property type="entry name" value="DUF4859"/>
    <property type="match status" value="1"/>
</dbReference>
<feature type="signal peptide" evidence="1">
    <location>
        <begin position="1"/>
        <end position="19"/>
    </location>
</feature>
<dbReference type="Pfam" id="PF19527">
    <property type="entry name" value="DUF6055"/>
    <property type="match status" value="1"/>
</dbReference>
<sequence length="725" mass="81924">MKKFTTLVFLMTLASVAFAQKTVYIPNEWRNPWPSDSLLYKESDPDNKYTWSKSRSVESDNVIIFWDKNYGNKKPNELATSDWNYVDIPDLLNKCEAFYDLEINKLGFVDPVKSNHSKYKMMVLMNYSKPGDWACYGGGYDFVISALWLNSATCKPVGHSVAHEVGHSFHYMCYSEHAGHQDSNTDNTGFHLACGNGQAIWEQTAQWQAAQSYPELMFDQSISVFRRSHNYAFSHEWHRYQSYWFHYYLCQYYNDITTVAQVWNQPMTGQSRGNGTDFNQALMKLKGLDATGLFRLYYDYAARCATWDIDACRSYGKNYIGDFDYRCVLVGDTAYQVALASVPQASGFNIIPLTVPAAGTKVTTHFTALARYSKLAAGDPAEMMTGETQWGKTSRTSYVSASNYKDRGFRLGYVALMNDGTRQYFNADSVYCEGQTQKTCEVSMTVPENVKQMWLVVVPAPKSYIQHKWDEKADNDDMWPYRFRLEGAELGSKAQVYVASTIDDRDVADITFTYDVNLPRLNSYDAVTVNVSGKAQAMLGTAFQMNASDIADKMQAWTSSGPSEGKVMFYPMNPKSQARVNRGSTANGYGHWFNASGGATDYGSSAYLYSEFSPTGLSFNVGQYPNRLTIGNDYTIGQILRYKQSADKEAMARFIFRVHVTSSDYGAELASVEYTDPRTTGIEETKTQTSNLKPQIIYDLQGRRLSKPQKGLNIINGRKVVVNNK</sequence>
<accession>A0A1H0GDQ8</accession>
<evidence type="ECO:0000313" key="4">
    <source>
        <dbReference type="EMBL" id="SDO05047.1"/>
    </source>
</evidence>
<feature type="chain" id="PRO_5041051282" description="DUF4859 domain-containing protein" evidence="1">
    <location>
        <begin position="20"/>
        <end position="725"/>
    </location>
</feature>
<keyword evidence="5" id="KW-1185">Reference proteome</keyword>
<dbReference type="EMBL" id="FNIW01000008">
    <property type="protein sequence ID" value="SDO05047.1"/>
    <property type="molecule type" value="Genomic_DNA"/>
</dbReference>
<keyword evidence="1" id="KW-0732">Signal</keyword>
<evidence type="ECO:0000313" key="5">
    <source>
        <dbReference type="Proteomes" id="UP000198779"/>
    </source>
</evidence>
<dbReference type="RefSeq" id="WP_091813427.1">
    <property type="nucleotide sequence ID" value="NZ_CP091794.1"/>
</dbReference>
<dbReference type="STRING" id="645274.SAMN04487901_10179"/>
<reference evidence="4 5" key="1">
    <citation type="submission" date="2016-10" db="EMBL/GenBank/DDBJ databases">
        <authorList>
            <person name="Varghese N."/>
            <person name="Submissions S."/>
        </authorList>
    </citation>
    <scope>NUCLEOTIDE SEQUENCE</scope>
    <source>
        <strain evidence="4">BP1-145</strain>
        <strain evidence="5">BP1-148</strain>
    </source>
</reference>
<gene>
    <name evidence="4" type="ORF">SAMN04487900_10882</name>
    <name evidence="3" type="ORF">SAMN04487901_10179</name>
</gene>
<proteinExistence type="predicted"/>
<dbReference type="OrthoDB" id="9802005at2"/>
<protein>
    <recommendedName>
        <fullName evidence="2">DUF4859 domain-containing protein</fullName>
    </recommendedName>
</protein>
<reference evidence="3 6" key="2">
    <citation type="submission" date="2016-10" db="EMBL/GenBank/DDBJ databases">
        <authorList>
            <person name="de Groot N.N."/>
        </authorList>
    </citation>
    <scope>NUCLEOTIDE SEQUENCE [LARGE SCALE GENOMIC DNA]</scope>
    <source>
        <strain evidence="6">BP1-145</strain>
        <strain evidence="3">BP1-148</strain>
    </source>
</reference>
<dbReference type="Proteomes" id="UP000199134">
    <property type="component" value="Unassembled WGS sequence"/>
</dbReference>
<dbReference type="EMBL" id="FNCQ01000001">
    <property type="protein sequence ID" value="SDG13634.1"/>
    <property type="molecule type" value="Genomic_DNA"/>
</dbReference>
<feature type="domain" description="DUF4859" evidence="2">
    <location>
        <begin position="523"/>
        <end position="645"/>
    </location>
</feature>
<dbReference type="AlphaFoldDB" id="A0A1H0GDQ8"/>
<organism evidence="4 6">
    <name type="scientific">Prevotella communis</name>
    <dbReference type="NCBI Taxonomy" id="2913614"/>
    <lineage>
        <taxon>Bacteria</taxon>
        <taxon>Pseudomonadati</taxon>
        <taxon>Bacteroidota</taxon>
        <taxon>Bacteroidia</taxon>
        <taxon>Bacteroidales</taxon>
        <taxon>Prevotellaceae</taxon>
        <taxon>Prevotella</taxon>
    </lineage>
</organism>
<accession>A0A1G7RSL5</accession>
<dbReference type="InterPro" id="IPR045690">
    <property type="entry name" value="DUF6055"/>
</dbReference>
<evidence type="ECO:0000256" key="1">
    <source>
        <dbReference type="SAM" id="SignalP"/>
    </source>
</evidence>
<evidence type="ECO:0000313" key="3">
    <source>
        <dbReference type="EMBL" id="SDG13634.1"/>
    </source>
</evidence>
<evidence type="ECO:0000313" key="6">
    <source>
        <dbReference type="Proteomes" id="UP000199134"/>
    </source>
</evidence>
<evidence type="ECO:0000259" key="2">
    <source>
        <dbReference type="Pfam" id="PF16151"/>
    </source>
</evidence>